<feature type="region of interest" description="Disordered" evidence="1">
    <location>
        <begin position="224"/>
        <end position="268"/>
    </location>
</feature>
<dbReference type="RefSeq" id="WP_345462876.1">
    <property type="nucleotide sequence ID" value="NZ_BAABKG010000005.1"/>
</dbReference>
<feature type="compositionally biased region" description="Low complexity" evidence="1">
    <location>
        <begin position="253"/>
        <end position="264"/>
    </location>
</feature>
<dbReference type="Proteomes" id="UP001500221">
    <property type="component" value="Unassembled WGS sequence"/>
</dbReference>
<gene>
    <name evidence="3" type="ORF">GCM10023340_39670</name>
</gene>
<feature type="compositionally biased region" description="Pro residues" evidence="1">
    <location>
        <begin position="127"/>
        <end position="143"/>
    </location>
</feature>
<proteinExistence type="predicted"/>
<evidence type="ECO:0000256" key="2">
    <source>
        <dbReference type="SAM" id="Phobius"/>
    </source>
</evidence>
<sequence length="528" mass="56792">MQLHEHLYALGQRLGRDVFDDADGFRGALDDFLDEDAASTGEINLLVDAVRLGALRSMVTTLDSGGDVLRAVEEAAARLARDRGSADLDGARWALAALGYGLGRVSDPDVQRYRSAAAPDADASSPAVPPTVLPTVLPPPSPGPQGWTPPTAQAGPGPQAPQPQPQPQPQPVYSPAQQWGPPPTPGTGTPHAGPRRRSRALPILAAVLAVVLVAGGITAAVVLTGGDDEPSVDPTGESTPVNDDSSPPPSTPTTPETSADPTASGAVNQRYTGLADLVTTGTSRCQEGDPTSGETERLECVIDAGLLQLVTYDSQADLEAARKRAVTLTAGGRLEETDAGTFFAYEETDDDDNPLQAYLYWDDVDSLQSGRYDATAGTDLDELVTVFESTDPSRAYPEKPSSQELLDFASQWFLTSKCERIQTLVDQELEENYCDVNGPVEVYLGRFGSRKDFRDYRRIALGYAKTDDRMLRTWNQQEGDPPIGALYEYTTDSGSAVRYWDLPGCFCYAEAYLSSGSYDRLENWWYTG</sequence>
<feature type="compositionally biased region" description="Pro residues" evidence="1">
    <location>
        <begin position="158"/>
        <end position="172"/>
    </location>
</feature>
<accession>A0ABP9Q1Q0</accession>
<organism evidence="3 4">
    <name type="scientific">Nocardioides marinquilinus</name>
    <dbReference type="NCBI Taxonomy" id="1210400"/>
    <lineage>
        <taxon>Bacteria</taxon>
        <taxon>Bacillati</taxon>
        <taxon>Actinomycetota</taxon>
        <taxon>Actinomycetes</taxon>
        <taxon>Propionibacteriales</taxon>
        <taxon>Nocardioidaceae</taxon>
        <taxon>Nocardioides</taxon>
    </lineage>
</organism>
<feature type="compositionally biased region" description="Low complexity" evidence="1">
    <location>
        <begin position="144"/>
        <end position="157"/>
    </location>
</feature>
<protein>
    <submittedName>
        <fullName evidence="3">Uncharacterized protein</fullName>
    </submittedName>
</protein>
<keyword evidence="2" id="KW-0812">Transmembrane</keyword>
<dbReference type="EMBL" id="BAABKG010000005">
    <property type="protein sequence ID" value="GAA5155059.1"/>
    <property type="molecule type" value="Genomic_DNA"/>
</dbReference>
<keyword evidence="4" id="KW-1185">Reference proteome</keyword>
<reference evidence="4" key="1">
    <citation type="journal article" date="2019" name="Int. J. Syst. Evol. Microbiol.">
        <title>The Global Catalogue of Microorganisms (GCM) 10K type strain sequencing project: providing services to taxonomists for standard genome sequencing and annotation.</title>
        <authorList>
            <consortium name="The Broad Institute Genomics Platform"/>
            <consortium name="The Broad Institute Genome Sequencing Center for Infectious Disease"/>
            <person name="Wu L."/>
            <person name="Ma J."/>
        </authorList>
    </citation>
    <scope>NUCLEOTIDE SEQUENCE [LARGE SCALE GENOMIC DNA]</scope>
    <source>
        <strain evidence="4">JCM 18459</strain>
    </source>
</reference>
<name>A0ABP9Q1Q0_9ACTN</name>
<comment type="caution">
    <text evidence="3">The sequence shown here is derived from an EMBL/GenBank/DDBJ whole genome shotgun (WGS) entry which is preliminary data.</text>
</comment>
<evidence type="ECO:0000313" key="3">
    <source>
        <dbReference type="EMBL" id="GAA5155059.1"/>
    </source>
</evidence>
<evidence type="ECO:0000256" key="1">
    <source>
        <dbReference type="SAM" id="MobiDB-lite"/>
    </source>
</evidence>
<keyword evidence="2" id="KW-0472">Membrane</keyword>
<feature type="compositionally biased region" description="Low complexity" evidence="1">
    <location>
        <begin position="115"/>
        <end position="126"/>
    </location>
</feature>
<evidence type="ECO:0000313" key="4">
    <source>
        <dbReference type="Proteomes" id="UP001500221"/>
    </source>
</evidence>
<feature type="transmembrane region" description="Helical" evidence="2">
    <location>
        <begin position="200"/>
        <end position="223"/>
    </location>
</feature>
<keyword evidence="2" id="KW-1133">Transmembrane helix</keyword>
<feature type="region of interest" description="Disordered" evidence="1">
    <location>
        <begin position="113"/>
        <end position="196"/>
    </location>
</feature>